<keyword evidence="4 6" id="KW-0732">Signal</keyword>
<comment type="similarity">
    <text evidence="2">Belongs to the bacterial solute-binding protein 1 family.</text>
</comment>
<feature type="compositionally biased region" description="Low complexity" evidence="5">
    <location>
        <begin position="31"/>
        <end position="50"/>
    </location>
</feature>
<dbReference type="InParanoid" id="A0A540VBX5"/>
<gene>
    <name evidence="7" type="ORF">FKZ61_17725</name>
</gene>
<evidence type="ECO:0000313" key="8">
    <source>
        <dbReference type="Proteomes" id="UP000317371"/>
    </source>
</evidence>
<dbReference type="PROSITE" id="PS51318">
    <property type="entry name" value="TAT"/>
    <property type="match status" value="1"/>
</dbReference>
<keyword evidence="8" id="KW-1185">Reference proteome</keyword>
<dbReference type="PROSITE" id="PS51257">
    <property type="entry name" value="PROKAR_LIPOPROTEIN"/>
    <property type="match status" value="1"/>
</dbReference>
<reference evidence="7 8" key="1">
    <citation type="submission" date="2019-06" db="EMBL/GenBank/DDBJ databases">
        <title>Genome sequence of Litorilinea aerophila BAA-2444.</title>
        <authorList>
            <person name="Maclea K.S."/>
            <person name="Maurais E.G."/>
            <person name="Iannazzi L.C."/>
        </authorList>
    </citation>
    <scope>NUCLEOTIDE SEQUENCE [LARGE SCALE GENOMIC DNA]</scope>
    <source>
        <strain evidence="7 8">ATCC BAA-2444</strain>
    </source>
</reference>
<feature type="chain" id="PRO_5022875453" evidence="6">
    <location>
        <begin position="26"/>
        <end position="455"/>
    </location>
</feature>
<dbReference type="Pfam" id="PF13416">
    <property type="entry name" value="SBP_bac_8"/>
    <property type="match status" value="1"/>
</dbReference>
<comment type="subcellular location">
    <subcellularLocation>
        <location evidence="1">Cell envelope</location>
    </subcellularLocation>
</comment>
<proteinExistence type="inferred from homology"/>
<comment type="caution">
    <text evidence="7">The sequence shown here is derived from an EMBL/GenBank/DDBJ whole genome shotgun (WGS) entry which is preliminary data.</text>
</comment>
<dbReference type="InterPro" id="IPR050490">
    <property type="entry name" value="Bact_solute-bd_prot1"/>
</dbReference>
<dbReference type="SUPFAM" id="SSF53850">
    <property type="entry name" value="Periplasmic binding protein-like II"/>
    <property type="match status" value="1"/>
</dbReference>
<dbReference type="PANTHER" id="PTHR43649">
    <property type="entry name" value="ARABINOSE-BINDING PROTEIN-RELATED"/>
    <property type="match status" value="1"/>
</dbReference>
<name>A0A540VBX5_9CHLR</name>
<dbReference type="EMBL" id="VIGC01000026">
    <property type="protein sequence ID" value="TQE94261.1"/>
    <property type="molecule type" value="Genomic_DNA"/>
</dbReference>
<dbReference type="PANTHER" id="PTHR43649:SF31">
    <property type="entry name" value="SN-GLYCEROL-3-PHOSPHATE-BINDING PERIPLASMIC PROTEIN UGPB"/>
    <property type="match status" value="1"/>
</dbReference>
<evidence type="ECO:0000256" key="5">
    <source>
        <dbReference type="SAM" id="MobiDB-lite"/>
    </source>
</evidence>
<evidence type="ECO:0000313" key="7">
    <source>
        <dbReference type="EMBL" id="TQE94261.1"/>
    </source>
</evidence>
<dbReference type="InterPro" id="IPR006059">
    <property type="entry name" value="SBP"/>
</dbReference>
<dbReference type="OrthoDB" id="9782846at2"/>
<protein>
    <submittedName>
        <fullName evidence="7">Extracellular solute-binding protein</fullName>
    </submittedName>
</protein>
<feature type="signal peptide" evidence="6">
    <location>
        <begin position="1"/>
        <end position="25"/>
    </location>
</feature>
<accession>A0A540VBX5</accession>
<dbReference type="Proteomes" id="UP000317371">
    <property type="component" value="Unassembled WGS sequence"/>
</dbReference>
<dbReference type="AlphaFoldDB" id="A0A540VBX5"/>
<dbReference type="Gene3D" id="3.40.190.10">
    <property type="entry name" value="Periplasmic binding protein-like II"/>
    <property type="match status" value="1"/>
</dbReference>
<feature type="region of interest" description="Disordered" evidence="5">
    <location>
        <begin position="31"/>
        <end position="52"/>
    </location>
</feature>
<dbReference type="RefSeq" id="WP_141611539.1">
    <property type="nucleotide sequence ID" value="NZ_VIGC02000026.1"/>
</dbReference>
<dbReference type="GO" id="GO:0030313">
    <property type="term" value="C:cell envelope"/>
    <property type="evidence" value="ECO:0007669"/>
    <property type="project" value="UniProtKB-SubCell"/>
</dbReference>
<sequence>MENRKLSRRSLLKWMAAGSATAALAACAPAAAPADSGSGQQQSAESAAAPSKDKVQMSVATFAAELHDWQREFSRRWAEEHADQVDLQIEEVVYNEMAKLQLARSASGTLWDVVFSGIKWFPFSASKNMFLVLDDFLANREDANLDDFFSTALAGGYLDGKLYGLPYEIHPGNPALVAFNVDMLEEKGLPLPTDDWDVNQYADLVAQATDPDNKIYGTNYLPGNYYDFESLSRAYGTDIMDPERKQFWFNTDELNRAAARWIVDLRTKLHAAPSREDAQGLDFTAGVLATAVTGSYSVNGWGTTIGDKFRHDWALFPKGPDGKRGYTAFTSNYSCSAQTKAPDLAVDLLLYLTSTEAGLWSALEQGTGQPNARRSVWENEEFLSKSHPIFRRILDMYNNPDIPGPFPMPYNLRFQELQDNWANTSPDLFYGDVEYEEGMQMVQEACQEILDLPRA</sequence>
<evidence type="ECO:0000256" key="2">
    <source>
        <dbReference type="ARBA" id="ARBA00008520"/>
    </source>
</evidence>
<evidence type="ECO:0000256" key="1">
    <source>
        <dbReference type="ARBA" id="ARBA00004196"/>
    </source>
</evidence>
<organism evidence="7 8">
    <name type="scientific">Litorilinea aerophila</name>
    <dbReference type="NCBI Taxonomy" id="1204385"/>
    <lineage>
        <taxon>Bacteria</taxon>
        <taxon>Bacillati</taxon>
        <taxon>Chloroflexota</taxon>
        <taxon>Caldilineae</taxon>
        <taxon>Caldilineales</taxon>
        <taxon>Caldilineaceae</taxon>
        <taxon>Litorilinea</taxon>
    </lineage>
</organism>
<evidence type="ECO:0000256" key="6">
    <source>
        <dbReference type="SAM" id="SignalP"/>
    </source>
</evidence>
<evidence type="ECO:0000256" key="4">
    <source>
        <dbReference type="ARBA" id="ARBA00022729"/>
    </source>
</evidence>
<evidence type="ECO:0000256" key="3">
    <source>
        <dbReference type="ARBA" id="ARBA00022448"/>
    </source>
</evidence>
<keyword evidence="3" id="KW-0813">Transport</keyword>
<dbReference type="InterPro" id="IPR006311">
    <property type="entry name" value="TAT_signal"/>
</dbReference>